<name>A0A194UV53_CYTMA</name>
<reference evidence="3" key="1">
    <citation type="submission" date="2014-12" db="EMBL/GenBank/DDBJ databases">
        <title>Genome Sequence of Valsa Canker Pathogens Uncovers a Specific Adaption of Colonization on Woody Bark.</title>
        <authorList>
            <person name="Yin Z."/>
            <person name="Liu H."/>
            <person name="Gao X."/>
            <person name="Li Z."/>
            <person name="Song N."/>
            <person name="Ke X."/>
            <person name="Dai Q."/>
            <person name="Wu Y."/>
            <person name="Sun Y."/>
            <person name="Xu J.-R."/>
            <person name="Kang Z.K."/>
            <person name="Wang L."/>
            <person name="Huang L."/>
        </authorList>
    </citation>
    <scope>NUCLEOTIDE SEQUENCE [LARGE SCALE GENOMIC DNA]</scope>
    <source>
        <strain evidence="3">SXYL134</strain>
    </source>
</reference>
<dbReference type="OrthoDB" id="5221830at2759"/>
<gene>
    <name evidence="2" type="ORF">VP1G_02813</name>
</gene>
<proteinExistence type="predicted"/>
<dbReference type="Proteomes" id="UP000078576">
    <property type="component" value="Unassembled WGS sequence"/>
</dbReference>
<accession>A0A194UV53</accession>
<organism evidence="2 3">
    <name type="scientific">Cytospora mali</name>
    <name type="common">Apple Valsa canker fungus</name>
    <name type="synonym">Valsa mali</name>
    <dbReference type="NCBI Taxonomy" id="578113"/>
    <lineage>
        <taxon>Eukaryota</taxon>
        <taxon>Fungi</taxon>
        <taxon>Dikarya</taxon>
        <taxon>Ascomycota</taxon>
        <taxon>Pezizomycotina</taxon>
        <taxon>Sordariomycetes</taxon>
        <taxon>Sordariomycetidae</taxon>
        <taxon>Diaporthales</taxon>
        <taxon>Cytosporaceae</taxon>
        <taxon>Cytospora</taxon>
    </lineage>
</organism>
<protein>
    <submittedName>
        <fullName evidence="2">Uncharacterized protein</fullName>
    </submittedName>
</protein>
<dbReference type="AlphaFoldDB" id="A0A194UV53"/>
<feature type="region of interest" description="Disordered" evidence="1">
    <location>
        <begin position="16"/>
        <end position="173"/>
    </location>
</feature>
<feature type="compositionally biased region" description="Polar residues" evidence="1">
    <location>
        <begin position="156"/>
        <end position="168"/>
    </location>
</feature>
<evidence type="ECO:0000256" key="1">
    <source>
        <dbReference type="SAM" id="MobiDB-lite"/>
    </source>
</evidence>
<feature type="compositionally biased region" description="Polar residues" evidence="1">
    <location>
        <begin position="53"/>
        <end position="81"/>
    </location>
</feature>
<feature type="compositionally biased region" description="Polar residues" evidence="1">
    <location>
        <begin position="103"/>
        <end position="112"/>
    </location>
</feature>
<evidence type="ECO:0000313" key="3">
    <source>
        <dbReference type="Proteomes" id="UP000078576"/>
    </source>
</evidence>
<sequence length="181" mass="19533">MGKLFVKIKNIFSRSKAQEPYPANVSASSSSISHEQSETTAPSYYHAAASQPPAYQSLPSQPNPPASSHSQAPPTTFQQQAREIAKIQVGGLRRNPGAGGASSYFTSYVPTQPTGPPYSAWKQKTDQTTEPSYNRGGINAASDEKDMQFNADGTAKGSNVTHYNTQSPSEDDEDMWARLAM</sequence>
<keyword evidence="3" id="KW-1185">Reference proteome</keyword>
<dbReference type="EMBL" id="KN714680">
    <property type="protein sequence ID" value="KUI55489.1"/>
    <property type="molecule type" value="Genomic_DNA"/>
</dbReference>
<evidence type="ECO:0000313" key="2">
    <source>
        <dbReference type="EMBL" id="KUI55489.1"/>
    </source>
</evidence>